<comment type="caution">
    <text evidence="1">The sequence shown here is derived from an EMBL/GenBank/DDBJ whole genome shotgun (WGS) entry which is preliminary data.</text>
</comment>
<dbReference type="AlphaFoldDB" id="A0A9X2ZDG4"/>
<proteinExistence type="predicted"/>
<dbReference type="RefSeq" id="WP_264205496.1">
    <property type="nucleotide sequence ID" value="NZ_JAOZEW010000005.1"/>
</dbReference>
<organism evidence="1 2">
    <name type="scientific">Flavobacterium shii</name>
    <dbReference type="NCBI Taxonomy" id="2987687"/>
    <lineage>
        <taxon>Bacteria</taxon>
        <taxon>Pseudomonadati</taxon>
        <taxon>Bacteroidota</taxon>
        <taxon>Flavobacteriia</taxon>
        <taxon>Flavobacteriales</taxon>
        <taxon>Flavobacteriaceae</taxon>
        <taxon>Flavobacterium</taxon>
    </lineage>
</organism>
<dbReference type="Proteomes" id="UP001151079">
    <property type="component" value="Unassembled WGS sequence"/>
</dbReference>
<evidence type="ECO:0000313" key="2">
    <source>
        <dbReference type="Proteomes" id="UP001151079"/>
    </source>
</evidence>
<name>A0A9X2ZDG4_9FLAO</name>
<evidence type="ECO:0000313" key="1">
    <source>
        <dbReference type="EMBL" id="MCV9927330.1"/>
    </source>
</evidence>
<sequence length="104" mass="11026">MADIKKGTVIRGLKNANLKPFSSEEVDQHGRLLDASVNSIEGSNNIAAIMVGMAPAMHAYGTRTSTAEKIIQKGGRVLKAPIPGNPNHCLISGLELKDANNLFS</sequence>
<reference evidence="1" key="1">
    <citation type="submission" date="2022-10" db="EMBL/GenBank/DDBJ databases">
        <title>Two novel species of Flavobacterium.</title>
        <authorList>
            <person name="Liu Q."/>
            <person name="Xin Y.-H."/>
        </authorList>
    </citation>
    <scope>NUCLEOTIDE SEQUENCE</scope>
    <source>
        <strain evidence="1">LS1R49</strain>
    </source>
</reference>
<keyword evidence="2" id="KW-1185">Reference proteome</keyword>
<accession>A0A9X2ZDG4</accession>
<dbReference type="EMBL" id="JAOZEW010000005">
    <property type="protein sequence ID" value="MCV9927330.1"/>
    <property type="molecule type" value="Genomic_DNA"/>
</dbReference>
<protein>
    <submittedName>
        <fullName evidence="1">Uncharacterized protein</fullName>
    </submittedName>
</protein>
<gene>
    <name evidence="1" type="ORF">OIU83_06690</name>
</gene>